<organism evidence="10 11">
    <name type="scientific">Primorskyibacter sedentarius</name>
    <dbReference type="NCBI Taxonomy" id="745311"/>
    <lineage>
        <taxon>Bacteria</taxon>
        <taxon>Pseudomonadati</taxon>
        <taxon>Pseudomonadota</taxon>
        <taxon>Alphaproteobacteria</taxon>
        <taxon>Rhodobacterales</taxon>
        <taxon>Roseobacteraceae</taxon>
        <taxon>Primorskyibacter</taxon>
    </lineage>
</organism>
<dbReference type="GO" id="GO:0006865">
    <property type="term" value="P:amino acid transport"/>
    <property type="evidence" value="ECO:0007669"/>
    <property type="project" value="UniProtKB-KW"/>
</dbReference>
<evidence type="ECO:0000256" key="3">
    <source>
        <dbReference type="ARBA" id="ARBA00022475"/>
    </source>
</evidence>
<dbReference type="OrthoDB" id="9807115at2"/>
<feature type="transmembrane region" description="Helical" evidence="9">
    <location>
        <begin position="12"/>
        <end position="40"/>
    </location>
</feature>
<feature type="transmembrane region" description="Helical" evidence="9">
    <location>
        <begin position="245"/>
        <end position="264"/>
    </location>
</feature>
<dbReference type="GO" id="GO:0005886">
    <property type="term" value="C:plasma membrane"/>
    <property type="evidence" value="ECO:0007669"/>
    <property type="project" value="UniProtKB-SubCell"/>
</dbReference>
<keyword evidence="4 9" id="KW-0812">Transmembrane</keyword>
<evidence type="ECO:0000256" key="6">
    <source>
        <dbReference type="ARBA" id="ARBA00022989"/>
    </source>
</evidence>
<keyword evidence="3" id="KW-1003">Cell membrane</keyword>
<evidence type="ECO:0000313" key="10">
    <source>
        <dbReference type="EMBL" id="TCS59932.1"/>
    </source>
</evidence>
<dbReference type="PANTHER" id="PTHR11795:SF447">
    <property type="entry name" value="ABC TRANSPORTER PERMEASE PROTEIN"/>
    <property type="match status" value="1"/>
</dbReference>
<comment type="similarity">
    <text evidence="8">Belongs to the binding-protein-dependent transport system permease family. LivHM subfamily.</text>
</comment>
<evidence type="ECO:0000256" key="1">
    <source>
        <dbReference type="ARBA" id="ARBA00004651"/>
    </source>
</evidence>
<dbReference type="Proteomes" id="UP000295696">
    <property type="component" value="Unassembled WGS sequence"/>
</dbReference>
<feature type="transmembrane region" description="Helical" evidence="9">
    <location>
        <begin position="156"/>
        <end position="178"/>
    </location>
</feature>
<dbReference type="InterPro" id="IPR052157">
    <property type="entry name" value="BCAA_transport_permease"/>
</dbReference>
<evidence type="ECO:0000256" key="8">
    <source>
        <dbReference type="ARBA" id="ARBA00037998"/>
    </source>
</evidence>
<feature type="transmembrane region" description="Helical" evidence="9">
    <location>
        <begin position="276"/>
        <end position="296"/>
    </location>
</feature>
<keyword evidence="5" id="KW-0029">Amino-acid transport</keyword>
<feature type="transmembrane region" description="Helical" evidence="9">
    <location>
        <begin position="212"/>
        <end position="233"/>
    </location>
</feature>
<dbReference type="EMBL" id="SLZU01000017">
    <property type="protein sequence ID" value="TCS59932.1"/>
    <property type="molecule type" value="Genomic_DNA"/>
</dbReference>
<proteinExistence type="inferred from homology"/>
<dbReference type="Pfam" id="PF02653">
    <property type="entry name" value="BPD_transp_2"/>
    <property type="match status" value="1"/>
</dbReference>
<keyword evidence="7 9" id="KW-0472">Membrane</keyword>
<dbReference type="InterPro" id="IPR017779">
    <property type="entry name" value="ABC_UrtB_bac"/>
</dbReference>
<dbReference type="AlphaFoldDB" id="A0A4R3J412"/>
<accession>A0A4R3J412</accession>
<comment type="caution">
    <text evidence="10">The sequence shown here is derived from an EMBL/GenBank/DDBJ whole genome shotgun (WGS) entry which is preliminary data.</text>
</comment>
<sequence length="308" mass="33441">MFSDYTASELGAIFAMQGFAGLILFSVFVLMALGLAIIFGQMGVINMAHGEFMILGAYVTYLLSNFFADYIPALFSMYFFLAMLCAFVASGALGLLVEWALIRHLYKRPLDTLLATWGLSLILQQIYRSVFGAREVGVTIPDWMMGSLPLTDMIEIPINGIFVMVLAVSISIAVYVMMYRSRWGQQVRAINNNRQMADAVGINTAWTDRMTFAIGCGVAGVAGSAFTMIGSTGPTAGQQYIVDTFLVVVFGGAGSLLGTIASAFSISQAQSIMEFFLSGSMAKVLTLLTVVCILMLRPQGLFTLKLRK</sequence>
<evidence type="ECO:0000256" key="4">
    <source>
        <dbReference type="ARBA" id="ARBA00022692"/>
    </source>
</evidence>
<evidence type="ECO:0000256" key="5">
    <source>
        <dbReference type="ARBA" id="ARBA00022970"/>
    </source>
</evidence>
<dbReference type="NCBIfam" id="TIGR03409">
    <property type="entry name" value="urea_trans_UrtB"/>
    <property type="match status" value="1"/>
</dbReference>
<keyword evidence="2" id="KW-0813">Transport</keyword>
<dbReference type="GO" id="GO:0022857">
    <property type="term" value="F:transmembrane transporter activity"/>
    <property type="evidence" value="ECO:0007669"/>
    <property type="project" value="InterPro"/>
</dbReference>
<evidence type="ECO:0000256" key="9">
    <source>
        <dbReference type="SAM" id="Phobius"/>
    </source>
</evidence>
<evidence type="ECO:0000313" key="11">
    <source>
        <dbReference type="Proteomes" id="UP000295696"/>
    </source>
</evidence>
<evidence type="ECO:0000256" key="7">
    <source>
        <dbReference type="ARBA" id="ARBA00023136"/>
    </source>
</evidence>
<comment type="subcellular location">
    <subcellularLocation>
        <location evidence="1">Cell membrane</location>
        <topology evidence="1">Multi-pass membrane protein</topology>
    </subcellularLocation>
</comment>
<gene>
    <name evidence="10" type="ORF">EDD52_11765</name>
</gene>
<dbReference type="PANTHER" id="PTHR11795">
    <property type="entry name" value="BRANCHED-CHAIN AMINO ACID TRANSPORT SYSTEM PERMEASE PROTEIN LIVH"/>
    <property type="match status" value="1"/>
</dbReference>
<evidence type="ECO:0000256" key="2">
    <source>
        <dbReference type="ARBA" id="ARBA00022448"/>
    </source>
</evidence>
<name>A0A4R3J412_9RHOB</name>
<dbReference type="CDD" id="cd06582">
    <property type="entry name" value="TM_PBP1_LivH_like"/>
    <property type="match status" value="1"/>
</dbReference>
<reference evidence="10 11" key="1">
    <citation type="submission" date="2019-03" db="EMBL/GenBank/DDBJ databases">
        <title>Genomic Encyclopedia of Type Strains, Phase IV (KMG-IV): sequencing the most valuable type-strain genomes for metagenomic binning, comparative biology and taxonomic classification.</title>
        <authorList>
            <person name="Goeker M."/>
        </authorList>
    </citation>
    <scope>NUCLEOTIDE SEQUENCE [LARGE SCALE GENOMIC DNA]</scope>
    <source>
        <strain evidence="10 11">DSM 104836</strain>
    </source>
</reference>
<keyword evidence="6 9" id="KW-1133">Transmembrane helix</keyword>
<feature type="transmembrane region" description="Helical" evidence="9">
    <location>
        <begin position="77"/>
        <end position="97"/>
    </location>
</feature>
<protein>
    <submittedName>
        <fullName evidence="10">Amino acid/amide ABC transporter membrane protein 1 (HAAT family)</fullName>
    </submittedName>
</protein>
<dbReference type="RefSeq" id="WP_132247676.1">
    <property type="nucleotide sequence ID" value="NZ_SLZU01000017.1"/>
</dbReference>
<feature type="transmembrane region" description="Helical" evidence="9">
    <location>
        <begin position="52"/>
        <end position="71"/>
    </location>
</feature>
<keyword evidence="11" id="KW-1185">Reference proteome</keyword>
<dbReference type="InterPro" id="IPR001851">
    <property type="entry name" value="ABC_transp_permease"/>
</dbReference>